<keyword evidence="6" id="KW-0675">Receptor</keyword>
<sequence length="452" mass="50724">MEKISKIVSCLQKRNRDNVGAPKDLEYVRSVQKLRMERRILLTIILILLFETEAVCVDPDHHALGKLSVTFNRKIKHCPWKCVCNSTSSTVDCANSGLLEIPTQASALRNAHLLSLDYNEIKEIRSAVFSNMKDLVYLDLNRNRIRTIESGAFEGLTSLLWLHLGENLIKHIPTNVFNGADVPNLAIIEMKDNELESIEIETFSDMTQLEAIDLSNNRISHISHDAFKGLTKLSSLDLSNNSITSVAWVIGNTNSFQNLEVLEIHANCLKTLPTNILDSLPRLIHMELEPNPWRCDRNLKLVYDAWMVADIYKASWSCENPWNLSQTIKVADLSNDTLEMFTLSVEDTTRASQTTPKIIPIQDGWSSENPLNLSQTRKVTDLRNDTSDLPTTQTSMMKMSTSAVEDQNDPTNDRAKIEQSQASPAFGHSHSPMVIIGFCTSVLFSSSGPLLV</sequence>
<dbReference type="AlphaFoldDB" id="A0AAV3ZB10"/>
<organism evidence="6 7">
    <name type="scientific">Plakobranchus ocellatus</name>
    <dbReference type="NCBI Taxonomy" id="259542"/>
    <lineage>
        <taxon>Eukaryota</taxon>
        <taxon>Metazoa</taxon>
        <taxon>Spiralia</taxon>
        <taxon>Lophotrochozoa</taxon>
        <taxon>Mollusca</taxon>
        <taxon>Gastropoda</taxon>
        <taxon>Heterobranchia</taxon>
        <taxon>Euthyneura</taxon>
        <taxon>Panpulmonata</taxon>
        <taxon>Sacoglossa</taxon>
        <taxon>Placobranchoidea</taxon>
        <taxon>Plakobranchidae</taxon>
        <taxon>Plakobranchus</taxon>
    </lineage>
</organism>
<evidence type="ECO:0000256" key="1">
    <source>
        <dbReference type="ARBA" id="ARBA00022614"/>
    </source>
</evidence>
<keyword evidence="3" id="KW-0677">Repeat</keyword>
<dbReference type="SUPFAM" id="SSF52058">
    <property type="entry name" value="L domain-like"/>
    <property type="match status" value="1"/>
</dbReference>
<dbReference type="PROSITE" id="PS51450">
    <property type="entry name" value="LRR"/>
    <property type="match status" value="3"/>
</dbReference>
<reference evidence="6 7" key="1">
    <citation type="journal article" date="2021" name="Elife">
        <title>Chloroplast acquisition without the gene transfer in kleptoplastic sea slugs, Plakobranchus ocellatus.</title>
        <authorList>
            <person name="Maeda T."/>
            <person name="Takahashi S."/>
            <person name="Yoshida T."/>
            <person name="Shimamura S."/>
            <person name="Takaki Y."/>
            <person name="Nagai Y."/>
            <person name="Toyoda A."/>
            <person name="Suzuki Y."/>
            <person name="Arimoto A."/>
            <person name="Ishii H."/>
            <person name="Satoh N."/>
            <person name="Nishiyama T."/>
            <person name="Hasebe M."/>
            <person name="Maruyama T."/>
            <person name="Minagawa J."/>
            <person name="Obokata J."/>
            <person name="Shigenobu S."/>
        </authorList>
    </citation>
    <scope>NUCLEOTIDE SEQUENCE [LARGE SCALE GENOMIC DNA]</scope>
</reference>
<dbReference type="InterPro" id="IPR003591">
    <property type="entry name" value="Leu-rich_rpt_typical-subtyp"/>
</dbReference>
<dbReference type="SMART" id="SM00369">
    <property type="entry name" value="LRR_TYP"/>
    <property type="match status" value="7"/>
</dbReference>
<dbReference type="FunFam" id="3.80.10.10:FF:000770">
    <property type="entry name" value="Uncharacterized protein"/>
    <property type="match status" value="1"/>
</dbReference>
<dbReference type="Pfam" id="PF13855">
    <property type="entry name" value="LRR_8"/>
    <property type="match status" value="2"/>
</dbReference>
<evidence type="ECO:0000256" key="5">
    <source>
        <dbReference type="SAM" id="MobiDB-lite"/>
    </source>
</evidence>
<proteinExistence type="predicted"/>
<keyword evidence="7" id="KW-1185">Reference proteome</keyword>
<keyword evidence="2" id="KW-0732">Signal</keyword>
<evidence type="ECO:0000256" key="4">
    <source>
        <dbReference type="ARBA" id="ARBA00023180"/>
    </source>
</evidence>
<dbReference type="InterPro" id="IPR001611">
    <property type="entry name" value="Leu-rich_rpt"/>
</dbReference>
<dbReference type="SMART" id="SM00365">
    <property type="entry name" value="LRR_SD22"/>
    <property type="match status" value="3"/>
</dbReference>
<evidence type="ECO:0000313" key="6">
    <source>
        <dbReference type="EMBL" id="GFN91676.1"/>
    </source>
</evidence>
<dbReference type="PANTHER" id="PTHR24369:SF210">
    <property type="entry name" value="CHAOPTIN-RELATED"/>
    <property type="match status" value="1"/>
</dbReference>
<evidence type="ECO:0000256" key="2">
    <source>
        <dbReference type="ARBA" id="ARBA00022729"/>
    </source>
</evidence>
<dbReference type="Proteomes" id="UP000735302">
    <property type="component" value="Unassembled WGS sequence"/>
</dbReference>
<accession>A0AAV3ZB10</accession>
<keyword evidence="1" id="KW-0433">Leucine-rich repeat</keyword>
<gene>
    <name evidence="6" type="ORF">PoB_001818200</name>
</gene>
<dbReference type="PANTHER" id="PTHR24369">
    <property type="entry name" value="ANTIGEN BSP, PUTATIVE-RELATED"/>
    <property type="match status" value="1"/>
</dbReference>
<name>A0AAV3ZB10_9GAST</name>
<protein>
    <submittedName>
        <fullName evidence="6">Variable lymphocyte receptor</fullName>
    </submittedName>
</protein>
<evidence type="ECO:0000256" key="3">
    <source>
        <dbReference type="ARBA" id="ARBA00022737"/>
    </source>
</evidence>
<feature type="compositionally biased region" description="Low complexity" evidence="5">
    <location>
        <begin position="391"/>
        <end position="402"/>
    </location>
</feature>
<feature type="region of interest" description="Disordered" evidence="5">
    <location>
        <begin position="382"/>
        <end position="426"/>
    </location>
</feature>
<dbReference type="GO" id="GO:0005886">
    <property type="term" value="C:plasma membrane"/>
    <property type="evidence" value="ECO:0007669"/>
    <property type="project" value="TreeGrafter"/>
</dbReference>
<evidence type="ECO:0000313" key="7">
    <source>
        <dbReference type="Proteomes" id="UP000735302"/>
    </source>
</evidence>
<dbReference type="Gene3D" id="3.80.10.10">
    <property type="entry name" value="Ribonuclease Inhibitor"/>
    <property type="match status" value="2"/>
</dbReference>
<dbReference type="InterPro" id="IPR032675">
    <property type="entry name" value="LRR_dom_sf"/>
</dbReference>
<dbReference type="PRINTS" id="PR00019">
    <property type="entry name" value="LEURICHRPT"/>
</dbReference>
<dbReference type="InterPro" id="IPR050541">
    <property type="entry name" value="LRR_TM_domain-containing"/>
</dbReference>
<keyword evidence="4" id="KW-0325">Glycoprotein</keyword>
<comment type="caution">
    <text evidence="6">The sequence shown here is derived from an EMBL/GenBank/DDBJ whole genome shotgun (WGS) entry which is preliminary data.</text>
</comment>
<dbReference type="EMBL" id="BLXT01002155">
    <property type="protein sequence ID" value="GFN91676.1"/>
    <property type="molecule type" value="Genomic_DNA"/>
</dbReference>